<dbReference type="InterPro" id="IPR013149">
    <property type="entry name" value="ADH-like_C"/>
</dbReference>
<dbReference type="RefSeq" id="WP_275633443.1">
    <property type="nucleotide sequence ID" value="NZ_JARGYD010000005.1"/>
</dbReference>
<dbReference type="PANTHER" id="PTHR43677:SF4">
    <property type="entry name" value="QUINONE OXIDOREDUCTASE-LIKE PROTEIN 2"/>
    <property type="match status" value="1"/>
</dbReference>
<accession>A0ABV7GQA3</accession>
<evidence type="ECO:0000313" key="3">
    <source>
        <dbReference type="Proteomes" id="UP001595632"/>
    </source>
</evidence>
<comment type="caution">
    <text evidence="2">The sequence shown here is derived from an EMBL/GenBank/DDBJ whole genome shotgun (WGS) entry which is preliminary data.</text>
</comment>
<dbReference type="Pfam" id="PF00107">
    <property type="entry name" value="ADH_zinc_N"/>
    <property type="match status" value="1"/>
</dbReference>
<dbReference type="InterPro" id="IPR011032">
    <property type="entry name" value="GroES-like_sf"/>
</dbReference>
<dbReference type="PANTHER" id="PTHR43677">
    <property type="entry name" value="SHORT-CHAIN DEHYDROGENASE/REDUCTASE"/>
    <property type="match status" value="1"/>
</dbReference>
<dbReference type="Gene3D" id="3.90.180.10">
    <property type="entry name" value="Medium-chain alcohol dehydrogenases, catalytic domain"/>
    <property type="match status" value="1"/>
</dbReference>
<dbReference type="EMBL" id="JBHRTB010000010">
    <property type="protein sequence ID" value="MFC3142651.1"/>
    <property type="molecule type" value="Genomic_DNA"/>
</dbReference>
<dbReference type="Pfam" id="PF08240">
    <property type="entry name" value="ADH_N"/>
    <property type="match status" value="1"/>
</dbReference>
<evidence type="ECO:0000259" key="1">
    <source>
        <dbReference type="SMART" id="SM00829"/>
    </source>
</evidence>
<dbReference type="EC" id="1.-.-.-" evidence="2"/>
<gene>
    <name evidence="2" type="ORF">ACFOGP_08015</name>
</gene>
<name>A0ABV7GQA3_9RHOB</name>
<reference evidence="3" key="1">
    <citation type="journal article" date="2019" name="Int. J. Syst. Evol. Microbiol.">
        <title>The Global Catalogue of Microorganisms (GCM) 10K type strain sequencing project: providing services to taxonomists for standard genome sequencing and annotation.</title>
        <authorList>
            <consortium name="The Broad Institute Genomics Platform"/>
            <consortium name="The Broad Institute Genome Sequencing Center for Infectious Disease"/>
            <person name="Wu L."/>
            <person name="Ma J."/>
        </authorList>
    </citation>
    <scope>NUCLEOTIDE SEQUENCE [LARGE SCALE GENOMIC DNA]</scope>
    <source>
        <strain evidence="3">KCTC 52366</strain>
    </source>
</reference>
<dbReference type="GO" id="GO:0016491">
    <property type="term" value="F:oxidoreductase activity"/>
    <property type="evidence" value="ECO:0007669"/>
    <property type="project" value="UniProtKB-KW"/>
</dbReference>
<dbReference type="SUPFAM" id="SSF51735">
    <property type="entry name" value="NAD(P)-binding Rossmann-fold domains"/>
    <property type="match status" value="1"/>
</dbReference>
<feature type="domain" description="Enoyl reductase (ER)" evidence="1">
    <location>
        <begin position="12"/>
        <end position="316"/>
    </location>
</feature>
<dbReference type="CDD" id="cd08241">
    <property type="entry name" value="QOR1"/>
    <property type="match status" value="1"/>
</dbReference>
<evidence type="ECO:0000313" key="2">
    <source>
        <dbReference type="EMBL" id="MFC3142651.1"/>
    </source>
</evidence>
<keyword evidence="3" id="KW-1185">Reference proteome</keyword>
<protein>
    <submittedName>
        <fullName evidence="2">NADPH:quinone oxidoreductase family protein</fullName>
        <ecNumber evidence="2">1.-.-.-</ecNumber>
    </submittedName>
</protein>
<dbReference type="SMART" id="SM00829">
    <property type="entry name" value="PKS_ER"/>
    <property type="match status" value="1"/>
</dbReference>
<proteinExistence type="predicted"/>
<organism evidence="2 3">
    <name type="scientific">Psychromarinibacter halotolerans</name>
    <dbReference type="NCBI Taxonomy" id="1775175"/>
    <lineage>
        <taxon>Bacteria</taxon>
        <taxon>Pseudomonadati</taxon>
        <taxon>Pseudomonadota</taxon>
        <taxon>Alphaproteobacteria</taxon>
        <taxon>Rhodobacterales</taxon>
        <taxon>Paracoccaceae</taxon>
        <taxon>Psychromarinibacter</taxon>
    </lineage>
</organism>
<keyword evidence="2" id="KW-0560">Oxidoreductase</keyword>
<dbReference type="InterPro" id="IPR036291">
    <property type="entry name" value="NAD(P)-bd_dom_sf"/>
</dbReference>
<sequence length="319" mass="33586">MVKIYQLDAYGGVPAFAERESPQPQAGEVLIRIAACGLNFADLLTIEGTYQDRPTPPVVLGKEFSGTVEVAGQGTTLRPGTRVAVYAGQGGLAEVACIPEARCLPIPDAMPFDVAAGFQVAYGTSHVALDRAALKPGETLLVLGAAGGVGLTAVEVGRAMGATVIACARGADRLDAARAAGAHHLVDTDTQDIRDAVIALGRADVVYDPVGGDQFRSAFRAVNPGARMLAIGFASGDVPQIPANHLMVKNVSVIGVNWGAYLTFDPDTLTDSLRTLVRWYEDGRLTPHIGHRLPFDRTPEALQLLRDRKAVGKIVVEIG</sequence>
<dbReference type="InterPro" id="IPR020843">
    <property type="entry name" value="ER"/>
</dbReference>
<dbReference type="Gene3D" id="3.40.50.720">
    <property type="entry name" value="NAD(P)-binding Rossmann-like Domain"/>
    <property type="match status" value="1"/>
</dbReference>
<dbReference type="SUPFAM" id="SSF50129">
    <property type="entry name" value="GroES-like"/>
    <property type="match status" value="1"/>
</dbReference>
<dbReference type="Proteomes" id="UP001595632">
    <property type="component" value="Unassembled WGS sequence"/>
</dbReference>
<dbReference type="InterPro" id="IPR013154">
    <property type="entry name" value="ADH-like_N"/>
</dbReference>
<dbReference type="InterPro" id="IPR051397">
    <property type="entry name" value="Zn-ADH-like_protein"/>
</dbReference>